<feature type="binding site" evidence="10">
    <location>
        <position position="209"/>
    </location>
    <ligand>
        <name>[4Fe-4S] cluster</name>
        <dbReference type="ChEBI" id="CHEBI:49883"/>
    </ligand>
</feature>
<dbReference type="Pfam" id="PF02445">
    <property type="entry name" value="NadA"/>
    <property type="match status" value="1"/>
</dbReference>
<dbReference type="EMBL" id="VFBM01000014">
    <property type="protein sequence ID" value="TNX86216.1"/>
    <property type="molecule type" value="Genomic_DNA"/>
</dbReference>
<feature type="binding site" evidence="10">
    <location>
        <position position="306"/>
    </location>
    <ligand>
        <name>[4Fe-4S] cluster</name>
        <dbReference type="ChEBI" id="CHEBI:49883"/>
    </ligand>
</feature>
<dbReference type="GO" id="GO:0051539">
    <property type="term" value="F:4 iron, 4 sulfur cluster binding"/>
    <property type="evidence" value="ECO:0007669"/>
    <property type="project" value="UniProtKB-KW"/>
</dbReference>
<evidence type="ECO:0000256" key="10">
    <source>
        <dbReference type="HAMAP-Rule" id="MF_00567"/>
    </source>
</evidence>
<evidence type="ECO:0000256" key="7">
    <source>
        <dbReference type="ARBA" id="ARBA00022723"/>
    </source>
</evidence>
<sequence>MTDATLIANEAKNIVQAHLDRLGEPKSTALTEQVKQEKFEQIRAELNKRDAVLVAHYYCDPEVQELAELTGGCVSDSLEMARFGRDHAASTLVVAGVKFMGETAKILSPEKTVLMPTLEATCSLDLGCPEDAFTRFCDEHPDHTVVVYANTSAAVKARADWVVTSSCAVEIIEHLDSLGEKIIWAPDQHLGRYIQKKTGANMLLWDGACIVHEEFRARGIATLKALYPDAAILVHPESPESVIEVADAVGSTSQLIQAARSLPHTHLIVATDRGIFYKMQQAVPDKTLLEAPTAGEGATCRSCAHCPWMAMNELDGILQVLQKADQKIEVDLALAQRAKLPLDRMLAFSASLKR</sequence>
<dbReference type="PANTHER" id="PTHR30573">
    <property type="entry name" value="QUINOLINATE SYNTHETASE A"/>
    <property type="match status" value="1"/>
</dbReference>
<evidence type="ECO:0000256" key="1">
    <source>
        <dbReference type="ARBA" id="ARBA00005065"/>
    </source>
</evidence>
<dbReference type="Proteomes" id="UP000314285">
    <property type="component" value="Unassembled WGS sequence"/>
</dbReference>
<evidence type="ECO:0000256" key="3">
    <source>
        <dbReference type="ARBA" id="ARBA00022485"/>
    </source>
</evidence>
<gene>
    <name evidence="10 11" type="primary">nadA</name>
    <name evidence="11" type="ORF">FHY67_13100</name>
</gene>
<dbReference type="InterPro" id="IPR003473">
    <property type="entry name" value="NadA"/>
</dbReference>
<feature type="binding site" evidence="10">
    <location>
        <begin position="148"/>
        <end position="150"/>
    </location>
    <ligand>
        <name>iminosuccinate</name>
        <dbReference type="ChEBI" id="CHEBI:77875"/>
    </ligand>
</feature>
<dbReference type="EC" id="2.5.1.72" evidence="2 10"/>
<dbReference type="GO" id="GO:0046872">
    <property type="term" value="F:metal ion binding"/>
    <property type="evidence" value="ECO:0007669"/>
    <property type="project" value="UniProtKB-KW"/>
</dbReference>
<comment type="subcellular location">
    <subcellularLocation>
        <location evidence="10">Cytoplasm</location>
    </subcellularLocation>
</comment>
<dbReference type="HAMAP" id="MF_00567">
    <property type="entry name" value="NadA_type1"/>
    <property type="match status" value="1"/>
</dbReference>
<comment type="catalytic activity">
    <reaction evidence="10">
        <text>iminosuccinate + dihydroxyacetone phosphate = quinolinate + phosphate + 2 H2O + H(+)</text>
        <dbReference type="Rhea" id="RHEA:25888"/>
        <dbReference type="ChEBI" id="CHEBI:15377"/>
        <dbReference type="ChEBI" id="CHEBI:15378"/>
        <dbReference type="ChEBI" id="CHEBI:29959"/>
        <dbReference type="ChEBI" id="CHEBI:43474"/>
        <dbReference type="ChEBI" id="CHEBI:57642"/>
        <dbReference type="ChEBI" id="CHEBI:77875"/>
        <dbReference type="EC" id="2.5.1.72"/>
    </reaction>
</comment>
<feature type="binding site" evidence="10">
    <location>
        <position position="77"/>
    </location>
    <ligand>
        <name>iminosuccinate</name>
        <dbReference type="ChEBI" id="CHEBI:77875"/>
    </ligand>
</feature>
<dbReference type="InterPro" id="IPR023513">
    <property type="entry name" value="Quinolinate_synth_A_type1"/>
</dbReference>
<dbReference type="NCBIfam" id="NF006878">
    <property type="entry name" value="PRK09375.1-2"/>
    <property type="match status" value="1"/>
</dbReference>
<dbReference type="SUPFAM" id="SSF142754">
    <property type="entry name" value="NadA-like"/>
    <property type="match status" value="1"/>
</dbReference>
<dbReference type="InterPro" id="IPR036094">
    <property type="entry name" value="NadA_sf"/>
</dbReference>
<dbReference type="PANTHER" id="PTHR30573:SF0">
    <property type="entry name" value="QUINOLINATE SYNTHASE, CHLOROPLASTIC"/>
    <property type="match status" value="1"/>
</dbReference>
<feature type="binding site" evidence="10">
    <location>
        <position position="122"/>
    </location>
    <ligand>
        <name>[4Fe-4S] cluster</name>
        <dbReference type="ChEBI" id="CHEBI:49883"/>
    </ligand>
</feature>
<dbReference type="RefSeq" id="WP_139880745.1">
    <property type="nucleotide sequence ID" value="NZ_VFBM01000014.1"/>
</dbReference>
<feature type="binding site" evidence="10">
    <location>
        <begin position="235"/>
        <end position="237"/>
    </location>
    <ligand>
        <name>iminosuccinate</name>
        <dbReference type="ChEBI" id="CHEBI:77875"/>
    </ligand>
</feature>
<evidence type="ECO:0000256" key="5">
    <source>
        <dbReference type="ARBA" id="ARBA00022642"/>
    </source>
</evidence>
<organism evidence="11 12">
    <name type="scientific">Acinetobacter radioresistens</name>
    <dbReference type="NCBI Taxonomy" id="40216"/>
    <lineage>
        <taxon>Bacteria</taxon>
        <taxon>Pseudomonadati</taxon>
        <taxon>Pseudomonadota</taxon>
        <taxon>Gammaproteobacteria</taxon>
        <taxon>Moraxellales</taxon>
        <taxon>Moraxellaceae</taxon>
        <taxon>Acinetobacter</taxon>
    </lineage>
</organism>
<comment type="caution">
    <text evidence="11">The sequence shown here is derived from an EMBL/GenBank/DDBJ whole genome shotgun (WGS) entry which is preliminary data.</text>
</comment>
<evidence type="ECO:0000256" key="4">
    <source>
        <dbReference type="ARBA" id="ARBA00022490"/>
    </source>
</evidence>
<evidence type="ECO:0000256" key="9">
    <source>
        <dbReference type="ARBA" id="ARBA00023014"/>
    </source>
</evidence>
<keyword evidence="4 10" id="KW-0963">Cytoplasm</keyword>
<keyword evidence="8 10" id="KW-0408">Iron</keyword>
<comment type="cofactor">
    <cofactor evidence="10">
        <name>[4Fe-4S] cluster</name>
        <dbReference type="ChEBI" id="CHEBI:49883"/>
    </cofactor>
    <text evidence="10">Binds 1 [4Fe-4S] cluster per subunit.</text>
</comment>
<comment type="pathway">
    <text evidence="1 10">Cofactor biosynthesis; NAD(+) biosynthesis; quinolinate from iminoaspartate: step 1/1.</text>
</comment>
<feature type="binding site" evidence="10">
    <location>
        <position position="165"/>
    </location>
    <ligand>
        <name>iminosuccinate</name>
        <dbReference type="ChEBI" id="CHEBI:77875"/>
    </ligand>
</feature>
<evidence type="ECO:0000313" key="12">
    <source>
        <dbReference type="Proteomes" id="UP000314285"/>
    </source>
</evidence>
<dbReference type="GO" id="GO:0008987">
    <property type="term" value="F:quinolinate synthetase A activity"/>
    <property type="evidence" value="ECO:0007669"/>
    <property type="project" value="UniProtKB-UniRule"/>
</dbReference>
<evidence type="ECO:0000256" key="2">
    <source>
        <dbReference type="ARBA" id="ARBA00012669"/>
    </source>
</evidence>
<dbReference type="Gene3D" id="3.40.50.10800">
    <property type="entry name" value="NadA-like"/>
    <property type="match status" value="3"/>
</dbReference>
<keyword evidence="9 10" id="KW-0411">Iron-sulfur</keyword>
<feature type="binding site" evidence="10">
    <location>
        <position position="56"/>
    </location>
    <ligand>
        <name>iminosuccinate</name>
        <dbReference type="ChEBI" id="CHEBI:77875"/>
    </ligand>
</feature>
<proteinExistence type="inferred from homology"/>
<keyword evidence="5 10" id="KW-0662">Pyridine nucleotide biosynthesis</keyword>
<dbReference type="UniPathway" id="UPA00253">
    <property type="reaction ID" value="UER00327"/>
</dbReference>
<evidence type="ECO:0000256" key="8">
    <source>
        <dbReference type="ARBA" id="ARBA00023004"/>
    </source>
</evidence>
<evidence type="ECO:0000313" key="11">
    <source>
        <dbReference type="EMBL" id="TNX86216.1"/>
    </source>
</evidence>
<feature type="binding site" evidence="10">
    <location>
        <position position="252"/>
    </location>
    <ligand>
        <name>iminosuccinate</name>
        <dbReference type="ChEBI" id="CHEBI:77875"/>
    </ligand>
</feature>
<evidence type="ECO:0000256" key="6">
    <source>
        <dbReference type="ARBA" id="ARBA00022679"/>
    </source>
</evidence>
<dbReference type="GO" id="GO:0005829">
    <property type="term" value="C:cytosol"/>
    <property type="evidence" value="ECO:0007669"/>
    <property type="project" value="TreeGrafter"/>
</dbReference>
<dbReference type="AlphaFoldDB" id="A0A8H2K2V6"/>
<comment type="similarity">
    <text evidence="10">Belongs to the quinolinate synthase family. Type 1 subfamily.</text>
</comment>
<comment type="function">
    <text evidence="10">Catalyzes the condensation of iminoaspartate with dihydroxyacetone phosphate to form quinolinate.</text>
</comment>
<dbReference type="GO" id="GO:0034628">
    <property type="term" value="P:'de novo' NAD+ biosynthetic process from L-aspartate"/>
    <property type="evidence" value="ECO:0007669"/>
    <property type="project" value="TreeGrafter"/>
</dbReference>
<reference evidence="11 12" key="1">
    <citation type="submission" date="2019-06" db="EMBL/GenBank/DDBJ databases">
        <title>Genome of Acinetobacter radioresistens APH1, a phenol degrading strain.</title>
        <authorList>
            <person name="Liu Y."/>
        </authorList>
    </citation>
    <scope>NUCLEOTIDE SEQUENCE [LARGE SCALE GENOMIC DNA]</scope>
    <source>
        <strain evidence="11 12">APH1</strain>
    </source>
</reference>
<dbReference type="FunFam" id="3.40.50.10800:FF:000003">
    <property type="entry name" value="Quinolinate synthase A"/>
    <property type="match status" value="1"/>
</dbReference>
<accession>A0A8H2K2V6</accession>
<keyword evidence="3 10" id="KW-0004">4Fe-4S</keyword>
<dbReference type="NCBIfam" id="TIGR00550">
    <property type="entry name" value="nadA"/>
    <property type="match status" value="1"/>
</dbReference>
<dbReference type="NCBIfam" id="NF006877">
    <property type="entry name" value="PRK09375.1-1"/>
    <property type="match status" value="1"/>
</dbReference>
<keyword evidence="7 10" id="KW-0479">Metal-binding</keyword>
<protein>
    <recommendedName>
        <fullName evidence="2 10">Quinolinate synthase</fullName>
        <ecNumber evidence="2 10">2.5.1.72</ecNumber>
    </recommendedName>
</protein>
<name>A0A8H2K2V6_ACIRA</name>
<keyword evidence="6 10" id="KW-0808">Transferase</keyword>